<dbReference type="SUPFAM" id="SSF52540">
    <property type="entry name" value="P-loop containing nucleoside triphosphate hydrolases"/>
    <property type="match status" value="1"/>
</dbReference>
<proteinExistence type="predicted"/>
<dbReference type="AlphaFoldDB" id="A0A9N8DD43"/>
<evidence type="ECO:0000313" key="1">
    <source>
        <dbReference type="EMBL" id="CAB9499590.1"/>
    </source>
</evidence>
<sequence length="183" mass="20717">MLSSPQAPNSKSVFIFIGPKGSGKSFLGGLLQEHFKIPFLPVEEHIKKQDIKKDRAVNNEAYIQQVFSFIEELVRKEICKEDFGLSFESTGLTDCFDSMLESLKKDFRVVTVRVKADPNTCLQRFRSRDQSLHIPISEEQIKMINEKVAEKTTECEFEIDNKGSNSKEALVNELSGILAKLSV</sequence>
<dbReference type="Proteomes" id="UP001153069">
    <property type="component" value="Unassembled WGS sequence"/>
</dbReference>
<dbReference type="InterPro" id="IPR027417">
    <property type="entry name" value="P-loop_NTPase"/>
</dbReference>
<dbReference type="Gene3D" id="3.40.50.300">
    <property type="entry name" value="P-loop containing nucleotide triphosphate hydrolases"/>
    <property type="match status" value="1"/>
</dbReference>
<accession>A0A9N8DD43</accession>
<evidence type="ECO:0008006" key="3">
    <source>
        <dbReference type="Google" id="ProtNLM"/>
    </source>
</evidence>
<comment type="caution">
    <text evidence="1">The sequence shown here is derived from an EMBL/GenBank/DDBJ whole genome shotgun (WGS) entry which is preliminary data.</text>
</comment>
<gene>
    <name evidence="1" type="ORF">SEMRO_64_G036410.1</name>
</gene>
<dbReference type="EMBL" id="CAICTM010000063">
    <property type="protein sequence ID" value="CAB9499590.1"/>
    <property type="molecule type" value="Genomic_DNA"/>
</dbReference>
<keyword evidence="2" id="KW-1185">Reference proteome</keyword>
<name>A0A9N8DD43_9STRA</name>
<evidence type="ECO:0000313" key="2">
    <source>
        <dbReference type="Proteomes" id="UP001153069"/>
    </source>
</evidence>
<organism evidence="1 2">
    <name type="scientific">Seminavis robusta</name>
    <dbReference type="NCBI Taxonomy" id="568900"/>
    <lineage>
        <taxon>Eukaryota</taxon>
        <taxon>Sar</taxon>
        <taxon>Stramenopiles</taxon>
        <taxon>Ochrophyta</taxon>
        <taxon>Bacillariophyta</taxon>
        <taxon>Bacillariophyceae</taxon>
        <taxon>Bacillariophycidae</taxon>
        <taxon>Naviculales</taxon>
        <taxon>Naviculaceae</taxon>
        <taxon>Seminavis</taxon>
    </lineage>
</organism>
<protein>
    <recommendedName>
        <fullName evidence="3">Shikimate kinase</fullName>
    </recommendedName>
</protein>
<reference evidence="1" key="1">
    <citation type="submission" date="2020-06" db="EMBL/GenBank/DDBJ databases">
        <authorList>
            <consortium name="Plant Systems Biology data submission"/>
        </authorList>
    </citation>
    <scope>NUCLEOTIDE SEQUENCE</scope>
    <source>
        <strain evidence="1">D6</strain>
    </source>
</reference>